<dbReference type="PROSITE" id="PS51034">
    <property type="entry name" value="ZP_2"/>
    <property type="match status" value="1"/>
</dbReference>
<dbReference type="AlphaFoldDB" id="A0A3P7Y1H2"/>
<dbReference type="PANTHER" id="PTHR22907">
    <property type="entry name" value="GH04558P"/>
    <property type="match status" value="1"/>
</dbReference>
<keyword evidence="4" id="KW-1185">Reference proteome</keyword>
<dbReference type="EMBL" id="UZAH01025575">
    <property type="protein sequence ID" value="VDO66527.1"/>
    <property type="molecule type" value="Genomic_DNA"/>
</dbReference>
<evidence type="ECO:0000259" key="2">
    <source>
        <dbReference type="PROSITE" id="PS51034"/>
    </source>
</evidence>
<protein>
    <submittedName>
        <fullName evidence="5">ZP domain-containing protein</fullName>
    </submittedName>
</protein>
<sequence length="215" mass="23962">MLSTSQADEYADLMRSHVTARVLPLNIVVNSSEPVNATCSLTLHRTSCKNAPLTVKDRISWDTRICFEWRCNAAFHAMRVENCWVGTRKSPVYLVRPNGCTAESALLHSPSYVSFTRAVSVGWLSIRQAGVKELLVSCDITLCHFCDESCQEYTPPRSCGDTVGRNYDRMWNESAAVQRVCNPPLETTTLSVSSKTPSLSVFALVLCTTLFFVLR</sequence>
<accession>A0A3P7Y1H2</accession>
<reference evidence="5" key="2">
    <citation type="submission" date="2019-09" db="UniProtKB">
        <authorList>
            <consortium name="WormBaseParasite"/>
        </authorList>
    </citation>
    <scope>IDENTIFICATION</scope>
</reference>
<dbReference type="InterPro" id="IPR001507">
    <property type="entry name" value="ZP_dom"/>
</dbReference>
<proteinExistence type="predicted"/>
<dbReference type="WBParaSite" id="HPBE_0000599101-mRNA-1">
    <property type="protein sequence ID" value="HPBE_0000599101-mRNA-1"/>
    <property type="gene ID" value="HPBE_0000599101"/>
</dbReference>
<reference evidence="3 4" key="1">
    <citation type="submission" date="2018-11" db="EMBL/GenBank/DDBJ databases">
        <authorList>
            <consortium name="Pathogen Informatics"/>
        </authorList>
    </citation>
    <scope>NUCLEOTIDE SEQUENCE [LARGE SCALE GENOMIC DNA]</scope>
</reference>
<dbReference type="Proteomes" id="UP000050761">
    <property type="component" value="Unassembled WGS sequence"/>
</dbReference>
<dbReference type="OrthoDB" id="5788531at2759"/>
<feature type="domain" description="ZP" evidence="2">
    <location>
        <begin position="1"/>
        <end position="157"/>
    </location>
</feature>
<keyword evidence="1" id="KW-0732">Signal</keyword>
<gene>
    <name evidence="3" type="ORF">HPBE_LOCUS5992</name>
</gene>
<evidence type="ECO:0000256" key="1">
    <source>
        <dbReference type="ARBA" id="ARBA00022729"/>
    </source>
</evidence>
<evidence type="ECO:0000313" key="4">
    <source>
        <dbReference type="Proteomes" id="UP000050761"/>
    </source>
</evidence>
<dbReference type="InterPro" id="IPR051962">
    <property type="entry name" value="Cuticlin"/>
</dbReference>
<dbReference type="PANTHER" id="PTHR22907:SF59">
    <property type="entry name" value="CUTICLIN-LIKE PROTEIN 19"/>
    <property type="match status" value="1"/>
</dbReference>
<name>A0A3P7Y1H2_HELPZ</name>
<organism evidence="3">
    <name type="scientific">Heligmosomoides polygyrus</name>
    <name type="common">Parasitic roundworm</name>
    <dbReference type="NCBI Taxonomy" id="6339"/>
    <lineage>
        <taxon>Eukaryota</taxon>
        <taxon>Metazoa</taxon>
        <taxon>Ecdysozoa</taxon>
        <taxon>Nematoda</taxon>
        <taxon>Chromadorea</taxon>
        <taxon>Rhabditida</taxon>
        <taxon>Rhabditina</taxon>
        <taxon>Rhabditomorpha</taxon>
        <taxon>Strongyloidea</taxon>
        <taxon>Heligmosomidae</taxon>
        <taxon>Heligmosomoides</taxon>
    </lineage>
</organism>
<evidence type="ECO:0000313" key="3">
    <source>
        <dbReference type="EMBL" id="VDO66527.1"/>
    </source>
</evidence>
<evidence type="ECO:0000313" key="5">
    <source>
        <dbReference type="WBParaSite" id="HPBE_0000599101-mRNA-1"/>
    </source>
</evidence>